<dbReference type="InterPro" id="IPR011009">
    <property type="entry name" value="Kinase-like_dom_sf"/>
</dbReference>
<dbReference type="Pfam" id="PF00069">
    <property type="entry name" value="Pkinase"/>
    <property type="match status" value="1"/>
</dbReference>
<dbReference type="PANTHER" id="PTHR44329:SF289">
    <property type="entry name" value="SERINE_THREONINE-PROTEIN KINASE VIK"/>
    <property type="match status" value="1"/>
</dbReference>
<organism evidence="7 8">
    <name type="scientific">Tritrichomonas musculus</name>
    <dbReference type="NCBI Taxonomy" id="1915356"/>
    <lineage>
        <taxon>Eukaryota</taxon>
        <taxon>Metamonada</taxon>
        <taxon>Parabasalia</taxon>
        <taxon>Tritrichomonadida</taxon>
        <taxon>Tritrichomonadidae</taxon>
        <taxon>Tritrichomonas</taxon>
    </lineage>
</organism>
<dbReference type="InterPro" id="IPR051681">
    <property type="entry name" value="Ser/Thr_Kinases-Pseudokinases"/>
</dbReference>
<dbReference type="SUPFAM" id="SSF56112">
    <property type="entry name" value="Protein kinase-like (PK-like)"/>
    <property type="match status" value="1"/>
</dbReference>
<feature type="compositionally biased region" description="Polar residues" evidence="5">
    <location>
        <begin position="16"/>
        <end position="27"/>
    </location>
</feature>
<keyword evidence="2 3" id="KW-0067">ATP-binding</keyword>
<feature type="compositionally biased region" description="Basic and acidic residues" evidence="5">
    <location>
        <begin position="221"/>
        <end position="238"/>
    </location>
</feature>
<dbReference type="InterPro" id="IPR017441">
    <property type="entry name" value="Protein_kinase_ATP_BS"/>
</dbReference>
<dbReference type="Proteomes" id="UP001470230">
    <property type="component" value="Unassembled WGS sequence"/>
</dbReference>
<feature type="domain" description="Protein kinase" evidence="6">
    <location>
        <begin position="441"/>
        <end position="728"/>
    </location>
</feature>
<comment type="caution">
    <text evidence="7">The sequence shown here is derived from an EMBL/GenBank/DDBJ whole genome shotgun (WGS) entry which is preliminary data.</text>
</comment>
<feature type="region of interest" description="Disordered" evidence="5">
    <location>
        <begin position="114"/>
        <end position="339"/>
    </location>
</feature>
<protein>
    <recommendedName>
        <fullName evidence="6">Protein kinase domain-containing protein</fullName>
    </recommendedName>
</protein>
<keyword evidence="1 3" id="KW-0547">Nucleotide-binding</keyword>
<accession>A0ABR2L8Q8</accession>
<keyword evidence="4" id="KW-0175">Coiled coil</keyword>
<proteinExistence type="predicted"/>
<dbReference type="Gene3D" id="1.10.510.10">
    <property type="entry name" value="Transferase(Phosphotransferase) domain 1"/>
    <property type="match status" value="1"/>
</dbReference>
<evidence type="ECO:0000259" key="6">
    <source>
        <dbReference type="PROSITE" id="PS50011"/>
    </source>
</evidence>
<evidence type="ECO:0000256" key="4">
    <source>
        <dbReference type="SAM" id="Coils"/>
    </source>
</evidence>
<feature type="compositionally biased region" description="Polar residues" evidence="5">
    <location>
        <begin position="69"/>
        <end position="93"/>
    </location>
</feature>
<sequence>MNENDPPSNEKEKQTISDNINQNSDKTNVIDGEDYYYYYSDEEEDDYFDEKEDNNENNKGNLKESKESMNNTSQDQKSNTKSPNLEISSPDKNFTIQQDEYSFSAKSALPQFTLASKKESVSEPVILCTKEKNDSKTTKKEDNESNNNECYRSYPLPDFKPKNIGKGFSSSSSDDNEYDAISSSKSDIESKNAYSSNTVNGNDDNYYSDDSEDGNASPQKTKAESKVKSNPDKKKSDVNEDSISSKPKKKEKVKTRVGRRKSYGSHHRNKQHKKKHHRKCQSKNGNEENSSAESSGSIYSNDSFNEDEDSKSDSNRNSSLISITDNEEENEIENDDFTPEIQKMIDDYKSQCSQLTENNEKLLQKVEQLESEKEKLKLDKEQMQKVIDELKEENQIIQKRYELELEKEKEKEDNKKKSSETQINETHSLYPAINKFKDIKTKKICLLGRGSSSKVIEVEDIKTGKHYAKKILFKEFLNFQGIKHFIAEFELLQYLNHPCTATVYGFEMGTDDQHPCAIYFDVLQVSLMSAISASDTLAQTLSSSLSTSSSIPSMSSNSLPKDSSRFYSTGHRLFTNSLRARCLVEICCGMEYVHACGIIHRDLKAENILFNETLNAKICDFGIAQLQSAENLTKNIGSLFYMSPEMLSEKEYDKRTDVYSFGILAYFVLTGELPKIPLNKKVLGCLPEIPPYVTELGKEIILTCCAFHPKDRPSFSDLLNLMESNNFQLINNIDNDFVKKRYEELKAFKTSHPAQVIK</sequence>
<feature type="compositionally biased region" description="Polar residues" evidence="5">
    <location>
        <begin position="315"/>
        <end position="324"/>
    </location>
</feature>
<dbReference type="EMBL" id="JAPFFF010000001">
    <property type="protein sequence ID" value="KAK8899386.1"/>
    <property type="molecule type" value="Genomic_DNA"/>
</dbReference>
<dbReference type="InterPro" id="IPR008271">
    <property type="entry name" value="Ser/Thr_kinase_AS"/>
</dbReference>
<dbReference type="PROSITE" id="PS00108">
    <property type="entry name" value="PROTEIN_KINASE_ST"/>
    <property type="match status" value="1"/>
</dbReference>
<name>A0ABR2L8Q8_9EUKA</name>
<dbReference type="SMART" id="SM00220">
    <property type="entry name" value="S_TKc"/>
    <property type="match status" value="1"/>
</dbReference>
<feature type="compositionally biased region" description="Acidic residues" evidence="5">
    <location>
        <begin position="325"/>
        <end position="338"/>
    </location>
</feature>
<dbReference type="PROSITE" id="PS50011">
    <property type="entry name" value="PROTEIN_KINASE_DOM"/>
    <property type="match status" value="1"/>
</dbReference>
<feature type="compositionally biased region" description="Basic and acidic residues" evidence="5">
    <location>
        <begin position="129"/>
        <end position="143"/>
    </location>
</feature>
<gene>
    <name evidence="7" type="ORF">M9Y10_001701</name>
</gene>
<dbReference type="CDD" id="cd14014">
    <property type="entry name" value="STKc_PknB_like"/>
    <property type="match status" value="1"/>
</dbReference>
<feature type="region of interest" description="Disordered" evidence="5">
    <location>
        <begin position="1"/>
        <end position="93"/>
    </location>
</feature>
<dbReference type="PANTHER" id="PTHR44329">
    <property type="entry name" value="SERINE/THREONINE-PROTEIN KINASE TNNI3K-RELATED"/>
    <property type="match status" value="1"/>
</dbReference>
<feature type="compositionally biased region" description="Basic residues" evidence="5">
    <location>
        <begin position="246"/>
        <end position="281"/>
    </location>
</feature>
<dbReference type="PROSITE" id="PS00107">
    <property type="entry name" value="PROTEIN_KINASE_ATP"/>
    <property type="match status" value="1"/>
</dbReference>
<evidence type="ECO:0000256" key="1">
    <source>
        <dbReference type="ARBA" id="ARBA00022741"/>
    </source>
</evidence>
<evidence type="ECO:0000313" key="7">
    <source>
        <dbReference type="EMBL" id="KAK8899386.1"/>
    </source>
</evidence>
<dbReference type="Gene3D" id="3.30.200.20">
    <property type="entry name" value="Phosphorylase Kinase, domain 1"/>
    <property type="match status" value="1"/>
</dbReference>
<feature type="compositionally biased region" description="Acidic residues" evidence="5">
    <location>
        <begin position="40"/>
        <end position="55"/>
    </location>
</feature>
<evidence type="ECO:0000313" key="8">
    <source>
        <dbReference type="Proteomes" id="UP001470230"/>
    </source>
</evidence>
<feature type="coiled-coil region" evidence="4">
    <location>
        <begin position="345"/>
        <end position="422"/>
    </location>
</feature>
<evidence type="ECO:0000256" key="3">
    <source>
        <dbReference type="PROSITE-ProRule" id="PRU10141"/>
    </source>
</evidence>
<evidence type="ECO:0000256" key="2">
    <source>
        <dbReference type="ARBA" id="ARBA00022840"/>
    </source>
</evidence>
<keyword evidence="8" id="KW-1185">Reference proteome</keyword>
<reference evidence="7 8" key="1">
    <citation type="submission" date="2024-04" db="EMBL/GenBank/DDBJ databases">
        <title>Tritrichomonas musculus Genome.</title>
        <authorList>
            <person name="Alves-Ferreira E."/>
            <person name="Grigg M."/>
            <person name="Lorenzi H."/>
            <person name="Galac M."/>
        </authorList>
    </citation>
    <scope>NUCLEOTIDE SEQUENCE [LARGE SCALE GENOMIC DNA]</scope>
    <source>
        <strain evidence="7 8">EAF2021</strain>
    </source>
</reference>
<feature type="binding site" evidence="3">
    <location>
        <position position="470"/>
    </location>
    <ligand>
        <name>ATP</name>
        <dbReference type="ChEBI" id="CHEBI:30616"/>
    </ligand>
</feature>
<feature type="compositionally biased region" description="Low complexity" evidence="5">
    <location>
        <begin position="282"/>
        <end position="301"/>
    </location>
</feature>
<dbReference type="InterPro" id="IPR000719">
    <property type="entry name" value="Prot_kinase_dom"/>
</dbReference>
<evidence type="ECO:0000256" key="5">
    <source>
        <dbReference type="SAM" id="MobiDB-lite"/>
    </source>
</evidence>